<dbReference type="EMBL" id="BONW01000044">
    <property type="protein sequence ID" value="GIG92354.1"/>
    <property type="molecule type" value="Genomic_DNA"/>
</dbReference>
<evidence type="ECO:0000313" key="3">
    <source>
        <dbReference type="Proteomes" id="UP000646749"/>
    </source>
</evidence>
<comment type="caution">
    <text evidence="2">The sequence shown here is derived from an EMBL/GenBank/DDBJ whole genome shotgun (WGS) entry which is preliminary data.</text>
</comment>
<name>A0ABQ4ECE3_9ACTN</name>
<dbReference type="SUPFAM" id="SSF52833">
    <property type="entry name" value="Thioredoxin-like"/>
    <property type="match status" value="1"/>
</dbReference>
<gene>
    <name evidence="2" type="ORF">Pen02_72900</name>
</gene>
<feature type="compositionally biased region" description="Acidic residues" evidence="1">
    <location>
        <begin position="163"/>
        <end position="174"/>
    </location>
</feature>
<dbReference type="Proteomes" id="UP000646749">
    <property type="component" value="Unassembled WGS sequence"/>
</dbReference>
<protein>
    <recommendedName>
        <fullName evidence="4">DUF3710 domain-containing protein</fullName>
    </recommendedName>
</protein>
<organism evidence="2 3">
    <name type="scientific">Plantactinospora endophytica</name>
    <dbReference type="NCBI Taxonomy" id="673535"/>
    <lineage>
        <taxon>Bacteria</taxon>
        <taxon>Bacillati</taxon>
        <taxon>Actinomycetota</taxon>
        <taxon>Actinomycetes</taxon>
        <taxon>Micromonosporales</taxon>
        <taxon>Micromonosporaceae</taxon>
        <taxon>Plantactinospora</taxon>
    </lineage>
</organism>
<dbReference type="InterPro" id="IPR036249">
    <property type="entry name" value="Thioredoxin-like_sf"/>
</dbReference>
<keyword evidence="3" id="KW-1185">Reference proteome</keyword>
<evidence type="ECO:0000313" key="2">
    <source>
        <dbReference type="EMBL" id="GIG92354.1"/>
    </source>
</evidence>
<reference evidence="2 3" key="1">
    <citation type="submission" date="2021-01" db="EMBL/GenBank/DDBJ databases">
        <title>Whole genome shotgun sequence of Plantactinospora endophytica NBRC 110450.</title>
        <authorList>
            <person name="Komaki H."/>
            <person name="Tamura T."/>
        </authorList>
    </citation>
    <scope>NUCLEOTIDE SEQUENCE [LARGE SCALE GENOMIC DNA]</scope>
    <source>
        <strain evidence="2 3">NBRC 110450</strain>
    </source>
</reference>
<sequence>MTNRPAARVQTTRGTSRIELLPARQAPSRPVAVDVRVNGVDEVEGDGVDSVRPELRTGESLSPLLPDAGLELASALRLPTFRADGTVRLKRLTLVVDAERTVRAVRYPVPDVTGGVEEALRLVRELAGKVTMSWTEEDGPDDPIERAGPEAAEGTDAGRGPEVDESPEIDESPEVDGGGRAGGIDTDRSQLVPADRAEAGSIDAGTVCGALRRADGVPPYSTFPPRSARSDE</sequence>
<proteinExistence type="predicted"/>
<feature type="region of interest" description="Disordered" evidence="1">
    <location>
        <begin position="134"/>
        <end position="232"/>
    </location>
</feature>
<accession>A0ABQ4ECE3</accession>
<evidence type="ECO:0008006" key="4">
    <source>
        <dbReference type="Google" id="ProtNLM"/>
    </source>
</evidence>
<evidence type="ECO:0000256" key="1">
    <source>
        <dbReference type="SAM" id="MobiDB-lite"/>
    </source>
</evidence>